<dbReference type="Pfam" id="PF00096">
    <property type="entry name" value="zf-C2H2"/>
    <property type="match status" value="9"/>
</dbReference>
<comment type="similarity">
    <text evidence="2">Belongs to the krueppel C2H2-type zinc-finger protein family.</text>
</comment>
<dbReference type="PROSITE" id="PS50157">
    <property type="entry name" value="ZINC_FINGER_C2H2_2"/>
    <property type="match status" value="10"/>
</dbReference>
<keyword evidence="10" id="KW-0539">Nucleus</keyword>
<feature type="domain" description="C2H2-type" evidence="13">
    <location>
        <begin position="445"/>
        <end position="472"/>
    </location>
</feature>
<feature type="domain" description="C2H2-type" evidence="13">
    <location>
        <begin position="174"/>
        <end position="201"/>
    </location>
</feature>
<dbReference type="Gene3D" id="3.30.160.60">
    <property type="entry name" value="Classic Zinc Finger"/>
    <property type="match status" value="9"/>
</dbReference>
<evidence type="ECO:0000256" key="1">
    <source>
        <dbReference type="ARBA" id="ARBA00004123"/>
    </source>
</evidence>
<gene>
    <name evidence="14" type="primary">ZNF770</name>
</gene>
<comment type="subcellular location">
    <subcellularLocation>
        <location evidence="1">Nucleus</location>
    </subcellularLocation>
</comment>
<protein>
    <submittedName>
        <fullName evidence="14">Zinc finger protein 770</fullName>
    </submittedName>
</protein>
<dbReference type="PANTHER" id="PTHR24408:SF34">
    <property type="entry name" value="ZINC FINGER PROTEIN 672-RELATED"/>
    <property type="match status" value="1"/>
</dbReference>
<feature type="region of interest" description="Disordered" evidence="12">
    <location>
        <begin position="291"/>
        <end position="318"/>
    </location>
</feature>
<dbReference type="AlphaFoldDB" id="A0A8C5WKM3"/>
<feature type="domain" description="C2H2-type" evidence="13">
    <location>
        <begin position="473"/>
        <end position="500"/>
    </location>
</feature>
<evidence type="ECO:0000256" key="2">
    <source>
        <dbReference type="ARBA" id="ARBA00006991"/>
    </source>
</evidence>
<evidence type="ECO:0000256" key="3">
    <source>
        <dbReference type="ARBA" id="ARBA00022723"/>
    </source>
</evidence>
<accession>A0A8C5WKM3</accession>
<feature type="domain" description="C2H2-type" evidence="13">
    <location>
        <begin position="14"/>
        <end position="41"/>
    </location>
</feature>
<dbReference type="SUPFAM" id="SSF57667">
    <property type="entry name" value="beta-beta-alpha zinc fingers"/>
    <property type="match status" value="5"/>
</dbReference>
<dbReference type="FunFam" id="3.30.160.60:FF:002212">
    <property type="entry name" value="Zinc finger protein 672"/>
    <property type="match status" value="2"/>
</dbReference>
<evidence type="ECO:0000256" key="5">
    <source>
        <dbReference type="ARBA" id="ARBA00022771"/>
    </source>
</evidence>
<feature type="domain" description="C2H2-type" evidence="13">
    <location>
        <begin position="146"/>
        <end position="173"/>
    </location>
</feature>
<organism evidence="14 15">
    <name type="scientific">Leptobrachium leishanense</name>
    <name type="common">Leishan spiny toad</name>
    <dbReference type="NCBI Taxonomy" id="445787"/>
    <lineage>
        <taxon>Eukaryota</taxon>
        <taxon>Metazoa</taxon>
        <taxon>Chordata</taxon>
        <taxon>Craniata</taxon>
        <taxon>Vertebrata</taxon>
        <taxon>Euteleostomi</taxon>
        <taxon>Amphibia</taxon>
        <taxon>Batrachia</taxon>
        <taxon>Anura</taxon>
        <taxon>Pelobatoidea</taxon>
        <taxon>Megophryidae</taxon>
        <taxon>Leptobrachium</taxon>
    </lineage>
</organism>
<keyword evidence="4" id="KW-0677">Repeat</keyword>
<dbReference type="SMART" id="SM00355">
    <property type="entry name" value="ZnF_C2H2"/>
    <property type="match status" value="11"/>
</dbReference>
<evidence type="ECO:0000256" key="9">
    <source>
        <dbReference type="ARBA" id="ARBA00023163"/>
    </source>
</evidence>
<evidence type="ECO:0000256" key="10">
    <source>
        <dbReference type="ARBA" id="ARBA00023242"/>
    </source>
</evidence>
<dbReference type="GO" id="GO:0000981">
    <property type="term" value="F:DNA-binding transcription factor activity, RNA polymerase II-specific"/>
    <property type="evidence" value="ECO:0007669"/>
    <property type="project" value="TreeGrafter"/>
</dbReference>
<dbReference type="InterPro" id="IPR013087">
    <property type="entry name" value="Znf_C2H2_type"/>
</dbReference>
<keyword evidence="5 11" id="KW-0863">Zinc-finger</keyword>
<dbReference type="OrthoDB" id="8113227at2759"/>
<keyword evidence="8" id="KW-0238">DNA-binding</keyword>
<evidence type="ECO:0000256" key="4">
    <source>
        <dbReference type="ARBA" id="ARBA00022737"/>
    </source>
</evidence>
<reference evidence="14" key="2">
    <citation type="submission" date="2025-09" db="UniProtKB">
        <authorList>
            <consortium name="Ensembl"/>
        </authorList>
    </citation>
    <scope>IDENTIFICATION</scope>
</reference>
<dbReference type="PROSITE" id="PS00028">
    <property type="entry name" value="ZINC_FINGER_C2H2_1"/>
    <property type="match status" value="10"/>
</dbReference>
<evidence type="ECO:0000259" key="13">
    <source>
        <dbReference type="PROSITE" id="PS50157"/>
    </source>
</evidence>
<reference evidence="14" key="1">
    <citation type="submission" date="2025-08" db="UniProtKB">
        <authorList>
            <consortium name="Ensembl"/>
        </authorList>
    </citation>
    <scope>IDENTIFICATION</scope>
</reference>
<dbReference type="FunFam" id="3.30.160.60:FF:000212">
    <property type="entry name" value="zinc finger protein 382 isoform X2"/>
    <property type="match status" value="1"/>
</dbReference>
<dbReference type="GO" id="GO:0008270">
    <property type="term" value="F:zinc ion binding"/>
    <property type="evidence" value="ECO:0007669"/>
    <property type="project" value="UniProtKB-KW"/>
</dbReference>
<keyword evidence="7" id="KW-0805">Transcription regulation</keyword>
<evidence type="ECO:0000256" key="11">
    <source>
        <dbReference type="PROSITE-ProRule" id="PRU00042"/>
    </source>
</evidence>
<dbReference type="FunFam" id="3.30.160.60:FF:000016">
    <property type="entry name" value="zinc finger protein 37 homolog"/>
    <property type="match status" value="1"/>
</dbReference>
<keyword evidence="9" id="KW-0804">Transcription</keyword>
<sequence length="660" mass="76192">MYINFKRFPGRKLYNCDICHKQFETPSKLTRHYLTHTGQKPFQCQDCGKTFRQGVHLQRHKVTHVQPFQCHLCHRNFKTMQTFSKHQQVHRECQAGDLKLARKAIAPRQRKPRSVVPVFSVCQRILVVQQSQLLEHAEVGTKAEDQRCERCDKVFPSRSKLERHLLIHMGLRPFVCAQCGRSFRQKTHLKVHQLTHSQKKTLFQCSHCLKAFKTQGKLLKHEEVHTQQNHLQNILSRGKGSRRVKREASKVVSVNVNPFQCPICEQCFENQQILDSHACITMEDVETVARHPKESINRGRPSRRQKKLGSTLEMPNGLHPEAFQSLGRILKEHQLGKVDGLLSGDPECQDIGTSVDIFPVSPLHQDIKVMGQEMEHGQAYMQRHFHEDFSQELRLRLQGFQGNADAGTTAVDFCASSQNGHRKTNDPLCFLQEVQGVYYPRSNVSKCDLCEKAFPSMSKLRRHYLIHTGQKPFPCVECGKRFRQSAHLKRHQITHMQKGPLRRSRGLHEDLFQVASQQQRNTDHLFPQIIPSKPLEGIQGLTEITASATQEGKVEAEESNISVNIVKPPKIIRKKPRTAMPRDCVSKLRSEHPKRAKRTWASQTYKCSVCTKNFLSPSKLERHYLMHAGQKPFECSDCGKTFRQDPHLKRHQLIHFRVKD</sequence>
<dbReference type="InterPro" id="IPR036236">
    <property type="entry name" value="Znf_C2H2_sf"/>
</dbReference>
<evidence type="ECO:0000256" key="7">
    <source>
        <dbReference type="ARBA" id="ARBA00023015"/>
    </source>
</evidence>
<feature type="domain" description="C2H2-type" evidence="13">
    <location>
        <begin position="203"/>
        <end position="230"/>
    </location>
</feature>
<feature type="domain" description="C2H2-type" evidence="13">
    <location>
        <begin position="605"/>
        <end position="632"/>
    </location>
</feature>
<dbReference type="GO" id="GO:0043565">
    <property type="term" value="F:sequence-specific DNA binding"/>
    <property type="evidence" value="ECO:0007669"/>
    <property type="project" value="TreeGrafter"/>
</dbReference>
<evidence type="ECO:0000313" key="15">
    <source>
        <dbReference type="Proteomes" id="UP000694569"/>
    </source>
</evidence>
<dbReference type="GeneTree" id="ENSGT00940000161963"/>
<proteinExistence type="inferred from homology"/>
<feature type="domain" description="C2H2-type" evidence="13">
    <location>
        <begin position="68"/>
        <end position="95"/>
    </location>
</feature>
<dbReference type="FunFam" id="3.30.160.60:FF:000978">
    <property type="entry name" value="Zinc finger protein 770"/>
    <property type="match status" value="1"/>
</dbReference>
<dbReference type="PANTHER" id="PTHR24408">
    <property type="entry name" value="ZINC FINGER PROTEIN"/>
    <property type="match status" value="1"/>
</dbReference>
<evidence type="ECO:0000256" key="8">
    <source>
        <dbReference type="ARBA" id="ARBA00023125"/>
    </source>
</evidence>
<evidence type="ECO:0000256" key="6">
    <source>
        <dbReference type="ARBA" id="ARBA00022833"/>
    </source>
</evidence>
<feature type="domain" description="C2H2-type" evidence="13">
    <location>
        <begin position="42"/>
        <end position="64"/>
    </location>
</feature>
<keyword evidence="6" id="KW-0862">Zinc</keyword>
<dbReference type="Ensembl" id="ENSLLET00000046675.1">
    <property type="protein sequence ID" value="ENSLLEP00000044881.1"/>
    <property type="gene ID" value="ENSLLEG00000028490.1"/>
</dbReference>
<dbReference type="FunFam" id="3.30.160.60:FF:000624">
    <property type="entry name" value="zinc finger protein 697"/>
    <property type="match status" value="1"/>
</dbReference>
<evidence type="ECO:0000256" key="12">
    <source>
        <dbReference type="SAM" id="MobiDB-lite"/>
    </source>
</evidence>
<feature type="domain" description="C2H2-type" evidence="13">
    <location>
        <begin position="633"/>
        <end position="660"/>
    </location>
</feature>
<name>A0A8C5WKM3_9ANUR</name>
<evidence type="ECO:0000313" key="14">
    <source>
        <dbReference type="Ensembl" id="ENSLLEP00000044881.1"/>
    </source>
</evidence>
<keyword evidence="3" id="KW-0479">Metal-binding</keyword>
<dbReference type="Proteomes" id="UP000694569">
    <property type="component" value="Unplaced"/>
</dbReference>
<keyword evidence="15" id="KW-1185">Reference proteome</keyword>
<dbReference type="GO" id="GO:0005634">
    <property type="term" value="C:nucleus"/>
    <property type="evidence" value="ECO:0007669"/>
    <property type="project" value="UniProtKB-SubCell"/>
</dbReference>